<proteinExistence type="predicted"/>
<dbReference type="AlphaFoldDB" id="U9U9K8"/>
<gene>
    <name evidence="1" type="ORF">GLOINDRAFT_27305</name>
</gene>
<accession>U9U9K8</accession>
<protein>
    <submittedName>
        <fullName evidence="1">Uncharacterized protein</fullName>
    </submittedName>
</protein>
<organism evidence="1">
    <name type="scientific">Rhizophagus irregularis (strain DAOM 181602 / DAOM 197198 / MUCL 43194)</name>
    <name type="common">Arbuscular mycorrhizal fungus</name>
    <name type="synonym">Glomus intraradices</name>
    <dbReference type="NCBI Taxonomy" id="747089"/>
    <lineage>
        <taxon>Eukaryota</taxon>
        <taxon>Fungi</taxon>
        <taxon>Fungi incertae sedis</taxon>
        <taxon>Mucoromycota</taxon>
        <taxon>Glomeromycotina</taxon>
        <taxon>Glomeromycetes</taxon>
        <taxon>Glomerales</taxon>
        <taxon>Glomeraceae</taxon>
        <taxon>Rhizophagus</taxon>
    </lineage>
</organism>
<dbReference type="EMBL" id="KI285080">
    <property type="protein sequence ID" value="ESA12301.1"/>
    <property type="molecule type" value="Genomic_DNA"/>
</dbReference>
<sequence length="54" mass="6486">MIAEFYNDSDNTEKILNFEYLLHLEILMFKETIKLIQNPFVLLLNRLLAIFIII</sequence>
<name>U9U9K8_RHIID</name>
<evidence type="ECO:0000313" key="1">
    <source>
        <dbReference type="EMBL" id="ESA12301.1"/>
    </source>
</evidence>
<reference evidence="1" key="1">
    <citation type="submission" date="2013-07" db="EMBL/GenBank/DDBJ databases">
        <title>The genome of an arbuscular mycorrhizal fungus provides insights into the evolution of the oldest plant symbiosis.</title>
        <authorList>
            <consortium name="DOE Joint Genome Institute"/>
            <person name="Tisserant E."/>
            <person name="Malbreil M."/>
            <person name="Kuo A."/>
            <person name="Kohler A."/>
            <person name="Symeonidi A."/>
            <person name="Balestrini R."/>
            <person name="Charron P."/>
            <person name="Duensing N."/>
            <person name="Frei-dit-Frey N."/>
            <person name="Gianinazzi-Pearson V."/>
            <person name="Gilbert B."/>
            <person name="Handa Y."/>
            <person name="Hijri M."/>
            <person name="Kaul R."/>
            <person name="Kawaguchi M."/>
            <person name="Krajinski F."/>
            <person name="Lammers P."/>
            <person name="Lapierre D."/>
            <person name="Masclaux F.G."/>
            <person name="Murat C."/>
            <person name="Morin E."/>
            <person name="Ndikumana S."/>
            <person name="Pagni M."/>
            <person name="Petitpierre D."/>
            <person name="Requena N."/>
            <person name="Rosikiewicz P."/>
            <person name="Riley R."/>
            <person name="Saito K."/>
            <person name="San Clemente H."/>
            <person name="Shapiro H."/>
            <person name="van Tuinen D."/>
            <person name="Becard G."/>
            <person name="Bonfante P."/>
            <person name="Paszkowski U."/>
            <person name="Shachar-Hill Y."/>
            <person name="Young J.P."/>
            <person name="Sanders I.R."/>
            <person name="Henrissat B."/>
            <person name="Rensing S.A."/>
            <person name="Grigoriev I.V."/>
            <person name="Corradi N."/>
            <person name="Roux C."/>
            <person name="Martin F."/>
        </authorList>
    </citation>
    <scope>NUCLEOTIDE SEQUENCE</scope>
    <source>
        <strain evidence="1">DAOM 197198</strain>
    </source>
</reference>
<dbReference type="HOGENOM" id="CLU_3051511_0_0_1"/>